<feature type="active site" description="Proton acceptor" evidence="8">
    <location>
        <position position="70"/>
    </location>
</feature>
<feature type="domain" description="Quinate/shikimate 5-dehydrogenase/glutamyl-tRNA reductase" evidence="9">
    <location>
        <begin position="121"/>
        <end position="171"/>
    </location>
</feature>
<comment type="subunit">
    <text evidence="8">Homodimer.</text>
</comment>
<comment type="similarity">
    <text evidence="8">Belongs to the shikimate dehydrogenase family.</text>
</comment>
<feature type="binding site" evidence="8">
    <location>
        <position position="92"/>
    </location>
    <ligand>
        <name>shikimate</name>
        <dbReference type="ChEBI" id="CHEBI:36208"/>
    </ligand>
</feature>
<dbReference type="SUPFAM" id="SSF53223">
    <property type="entry name" value="Aminoacid dehydrogenase-like, N-terminal domain"/>
    <property type="match status" value="1"/>
</dbReference>
<reference evidence="12 13" key="1">
    <citation type="submission" date="2020-11" db="EMBL/GenBank/DDBJ databases">
        <title>Algicoccus daihaiensis sp.nov., isolated from Daihai Lake in Inner Mongolia.</title>
        <authorList>
            <person name="Kai J."/>
        </authorList>
    </citation>
    <scope>NUCLEOTIDE SEQUENCE [LARGE SCALE GENOMIC DNA]</scope>
    <source>
        <strain evidence="13">f23</strain>
    </source>
</reference>
<evidence type="ECO:0000256" key="8">
    <source>
        <dbReference type="HAMAP-Rule" id="MF_00222"/>
    </source>
</evidence>
<comment type="pathway">
    <text evidence="1 8">Metabolic intermediate biosynthesis; chorismate biosynthesis; chorismate from D-erythrose 4-phosphate and phosphoenolpyruvate: step 4/7.</text>
</comment>
<feature type="domain" description="SDH C-terminal" evidence="11">
    <location>
        <begin position="254"/>
        <end position="281"/>
    </location>
</feature>
<feature type="binding site" evidence="8">
    <location>
        <position position="66"/>
    </location>
    <ligand>
        <name>shikimate</name>
        <dbReference type="ChEBI" id="CHEBI:36208"/>
    </ligand>
</feature>
<evidence type="ECO:0000313" key="12">
    <source>
        <dbReference type="EMBL" id="UOD50187.1"/>
    </source>
</evidence>
<dbReference type="NCBIfam" id="NF001310">
    <property type="entry name" value="PRK00258.1-2"/>
    <property type="match status" value="1"/>
</dbReference>
<dbReference type="CDD" id="cd01065">
    <property type="entry name" value="NAD_bind_Shikimate_DH"/>
    <property type="match status" value="1"/>
</dbReference>
<dbReference type="EMBL" id="CP063982">
    <property type="protein sequence ID" value="UOD50187.1"/>
    <property type="molecule type" value="Genomic_DNA"/>
</dbReference>
<keyword evidence="3 8" id="KW-0028">Amino-acid biosynthesis</keyword>
<dbReference type="Pfam" id="PF08501">
    <property type="entry name" value="Shikimate_dh_N"/>
    <property type="match status" value="1"/>
</dbReference>
<accession>A0ABY4AIS6</accession>
<dbReference type="NCBIfam" id="TIGR00507">
    <property type="entry name" value="aroE"/>
    <property type="match status" value="1"/>
</dbReference>
<sequence length="292" mass="31461">MTKQPILRFAVIGHPVAHSRSPDIHAAFAAEVGVNLIYDRLDCEPHEFETRVQKFFDSGGTGLNVTVPFKERAWQLARQNLSERAQQAGAVNTLWMANGQLHGCNTDGVGLINDLKRLSMPIKDARILLIGAGGAARGVIGPLLEADCQHLLVVNRTAARADELVDDWLATHAHDSTRLSANSLSALGQANLHHSKDFDLIVNATASSLQGDPLPLPASLFGPSVAAYDMMYGRGLTTFLRQANEAGSTELADGLGMLVGQAAESFRIWLSKSPNVEPVITEIRAQLESAVR</sequence>
<dbReference type="InterPro" id="IPR046346">
    <property type="entry name" value="Aminoacid_DH-like_N_sf"/>
</dbReference>
<feature type="binding site" evidence="8">
    <location>
        <begin position="19"/>
        <end position="21"/>
    </location>
    <ligand>
        <name>shikimate</name>
        <dbReference type="ChEBI" id="CHEBI:36208"/>
    </ligand>
</feature>
<comment type="function">
    <text evidence="8">Involved in the biosynthesis of the chorismate, which leads to the biosynthesis of aromatic amino acids. Catalyzes the reversible NADPH linked reduction of 3-dehydroshikimate (DHSA) to yield shikimate (SA).</text>
</comment>
<dbReference type="Pfam" id="PF18317">
    <property type="entry name" value="SDH_C"/>
    <property type="match status" value="1"/>
</dbReference>
<feature type="binding site" evidence="8">
    <location>
        <position position="254"/>
    </location>
    <ligand>
        <name>NADP(+)</name>
        <dbReference type="ChEBI" id="CHEBI:58349"/>
    </ligand>
</feature>
<feature type="binding site" evidence="8">
    <location>
        <begin position="131"/>
        <end position="135"/>
    </location>
    <ligand>
        <name>NADP(+)</name>
        <dbReference type="ChEBI" id="CHEBI:58349"/>
    </ligand>
</feature>
<dbReference type="InterPro" id="IPR036291">
    <property type="entry name" value="NAD(P)-bd_dom_sf"/>
</dbReference>
<proteinExistence type="inferred from homology"/>
<evidence type="ECO:0000259" key="11">
    <source>
        <dbReference type="Pfam" id="PF18317"/>
    </source>
</evidence>
<feature type="binding site" evidence="8">
    <location>
        <position position="232"/>
    </location>
    <ligand>
        <name>shikimate</name>
        <dbReference type="ChEBI" id="CHEBI:36208"/>
    </ligand>
</feature>
<keyword evidence="5 8" id="KW-0560">Oxidoreductase</keyword>
<evidence type="ECO:0000259" key="10">
    <source>
        <dbReference type="Pfam" id="PF08501"/>
    </source>
</evidence>
<gene>
    <name evidence="8 12" type="primary">aroE</name>
    <name evidence="12" type="ORF">DHf2319_12220</name>
</gene>
<evidence type="ECO:0000259" key="9">
    <source>
        <dbReference type="Pfam" id="PF01488"/>
    </source>
</evidence>
<evidence type="ECO:0000256" key="6">
    <source>
        <dbReference type="ARBA" id="ARBA00023141"/>
    </source>
</evidence>
<dbReference type="InterPro" id="IPR013708">
    <property type="entry name" value="Shikimate_DH-bd_N"/>
</dbReference>
<dbReference type="Proteomes" id="UP000831607">
    <property type="component" value="Chromosome"/>
</dbReference>
<feature type="binding site" evidence="8">
    <location>
        <begin position="155"/>
        <end position="160"/>
    </location>
    <ligand>
        <name>NADP(+)</name>
        <dbReference type="ChEBI" id="CHEBI:58349"/>
    </ligand>
</feature>
<evidence type="ECO:0000256" key="1">
    <source>
        <dbReference type="ARBA" id="ARBA00004871"/>
    </source>
</evidence>
<dbReference type="EC" id="1.1.1.25" evidence="2 8"/>
<evidence type="ECO:0000256" key="5">
    <source>
        <dbReference type="ARBA" id="ARBA00023002"/>
    </source>
</evidence>
<dbReference type="RefSeq" id="WP_243478585.1">
    <property type="nucleotide sequence ID" value="NZ_CP063982.1"/>
</dbReference>
<dbReference type="InterPro" id="IPR006151">
    <property type="entry name" value="Shikm_DH/Glu-tRNA_Rdtase"/>
</dbReference>
<evidence type="ECO:0000256" key="2">
    <source>
        <dbReference type="ARBA" id="ARBA00012962"/>
    </source>
</evidence>
<dbReference type="InterPro" id="IPR041121">
    <property type="entry name" value="SDH_C"/>
</dbReference>
<dbReference type="Pfam" id="PF01488">
    <property type="entry name" value="Shikimate_DH"/>
    <property type="match status" value="1"/>
</dbReference>
<keyword evidence="4 8" id="KW-0521">NADP</keyword>
<feature type="binding site" evidence="8">
    <location>
        <position position="83"/>
    </location>
    <ligand>
        <name>NADP(+)</name>
        <dbReference type="ChEBI" id="CHEBI:58349"/>
    </ligand>
</feature>
<dbReference type="PANTHER" id="PTHR21089:SF1">
    <property type="entry name" value="BIFUNCTIONAL 3-DEHYDROQUINATE DEHYDRATASE_SHIKIMATE DEHYDROGENASE, CHLOROPLASTIC"/>
    <property type="match status" value="1"/>
</dbReference>
<dbReference type="GO" id="GO:0004764">
    <property type="term" value="F:shikimate 3-dehydrogenase (NADP+) activity"/>
    <property type="evidence" value="ECO:0007669"/>
    <property type="project" value="UniProtKB-EC"/>
</dbReference>
<organism evidence="12 13">
    <name type="scientific">Orrella daihaiensis</name>
    <dbReference type="NCBI Taxonomy" id="2782176"/>
    <lineage>
        <taxon>Bacteria</taxon>
        <taxon>Pseudomonadati</taxon>
        <taxon>Pseudomonadota</taxon>
        <taxon>Betaproteobacteria</taxon>
        <taxon>Burkholderiales</taxon>
        <taxon>Alcaligenaceae</taxon>
        <taxon>Orrella</taxon>
    </lineage>
</organism>
<dbReference type="SUPFAM" id="SSF51735">
    <property type="entry name" value="NAD(P)-binding Rossmann-fold domains"/>
    <property type="match status" value="1"/>
</dbReference>
<dbReference type="Gene3D" id="3.40.50.720">
    <property type="entry name" value="NAD(P)-binding Rossmann-like Domain"/>
    <property type="match status" value="1"/>
</dbReference>
<evidence type="ECO:0000313" key="13">
    <source>
        <dbReference type="Proteomes" id="UP000831607"/>
    </source>
</evidence>
<evidence type="ECO:0000256" key="3">
    <source>
        <dbReference type="ARBA" id="ARBA00022605"/>
    </source>
</evidence>
<evidence type="ECO:0000256" key="4">
    <source>
        <dbReference type="ARBA" id="ARBA00022857"/>
    </source>
</evidence>
<name>A0ABY4AIS6_9BURK</name>
<dbReference type="HAMAP" id="MF_00222">
    <property type="entry name" value="Shikimate_DH_AroE"/>
    <property type="match status" value="1"/>
</dbReference>
<feature type="domain" description="Shikimate dehydrogenase substrate binding N-terminal" evidence="10">
    <location>
        <begin position="11"/>
        <end position="94"/>
    </location>
</feature>
<dbReference type="InterPro" id="IPR022893">
    <property type="entry name" value="Shikimate_DH_fam"/>
</dbReference>
<feature type="binding site" evidence="8">
    <location>
        <position position="230"/>
    </location>
    <ligand>
        <name>NADP(+)</name>
        <dbReference type="ChEBI" id="CHEBI:58349"/>
    </ligand>
</feature>
<dbReference type="InterPro" id="IPR011342">
    <property type="entry name" value="Shikimate_DH"/>
</dbReference>
<keyword evidence="13" id="KW-1185">Reference proteome</keyword>
<evidence type="ECO:0000256" key="7">
    <source>
        <dbReference type="ARBA" id="ARBA00049442"/>
    </source>
</evidence>
<protein>
    <recommendedName>
        <fullName evidence="2 8">Shikimate dehydrogenase (NADP(+))</fullName>
        <shortName evidence="8">SDH</shortName>
        <ecNumber evidence="2 8">1.1.1.25</ecNumber>
    </recommendedName>
</protein>
<feature type="binding site" evidence="8">
    <location>
        <position position="107"/>
    </location>
    <ligand>
        <name>shikimate</name>
        <dbReference type="ChEBI" id="CHEBI:36208"/>
    </ligand>
</feature>
<dbReference type="Gene3D" id="3.40.50.10860">
    <property type="entry name" value="Leucine Dehydrogenase, chain A, domain 1"/>
    <property type="match status" value="1"/>
</dbReference>
<keyword evidence="6 8" id="KW-0057">Aromatic amino acid biosynthesis</keyword>
<comment type="catalytic activity">
    <reaction evidence="7 8">
        <text>shikimate + NADP(+) = 3-dehydroshikimate + NADPH + H(+)</text>
        <dbReference type="Rhea" id="RHEA:17737"/>
        <dbReference type="ChEBI" id="CHEBI:15378"/>
        <dbReference type="ChEBI" id="CHEBI:16630"/>
        <dbReference type="ChEBI" id="CHEBI:36208"/>
        <dbReference type="ChEBI" id="CHEBI:57783"/>
        <dbReference type="ChEBI" id="CHEBI:58349"/>
        <dbReference type="EC" id="1.1.1.25"/>
    </reaction>
</comment>
<feature type="binding site" evidence="8">
    <location>
        <position position="261"/>
    </location>
    <ligand>
        <name>shikimate</name>
        <dbReference type="ChEBI" id="CHEBI:36208"/>
    </ligand>
</feature>
<dbReference type="PANTHER" id="PTHR21089">
    <property type="entry name" value="SHIKIMATE DEHYDROGENASE"/>
    <property type="match status" value="1"/>
</dbReference>